<dbReference type="PANTHER" id="PTHR45979">
    <property type="entry name" value="PAP/OAS1 SUBSTRATE-BINDING DOMAIN SUPERFAMILY"/>
    <property type="match status" value="1"/>
</dbReference>
<evidence type="ECO:0000313" key="4">
    <source>
        <dbReference type="EMBL" id="KAK9809872.1"/>
    </source>
</evidence>
<feature type="domain" description="PAP/OAS1 substrate-binding-related" evidence="3">
    <location>
        <begin position="165"/>
        <end position="357"/>
    </location>
</feature>
<dbReference type="Pfam" id="PF22600">
    <property type="entry name" value="MTPAP-like_central"/>
    <property type="match status" value="1"/>
</dbReference>
<organism evidence="4 5">
    <name type="scientific">[Myrmecia] bisecta</name>
    <dbReference type="NCBI Taxonomy" id="41462"/>
    <lineage>
        <taxon>Eukaryota</taxon>
        <taxon>Viridiplantae</taxon>
        <taxon>Chlorophyta</taxon>
        <taxon>core chlorophytes</taxon>
        <taxon>Trebouxiophyceae</taxon>
        <taxon>Trebouxiales</taxon>
        <taxon>Trebouxiaceae</taxon>
        <taxon>Myrmecia</taxon>
    </lineage>
</organism>
<dbReference type="InterPro" id="IPR043519">
    <property type="entry name" value="NT_sf"/>
</dbReference>
<proteinExistence type="predicted"/>
<dbReference type="EMBL" id="JALJOR010000010">
    <property type="protein sequence ID" value="KAK9809872.1"/>
    <property type="molecule type" value="Genomic_DNA"/>
</dbReference>
<reference evidence="4 5" key="1">
    <citation type="journal article" date="2024" name="Nat. Commun.">
        <title>Phylogenomics reveals the evolutionary origins of lichenization in chlorophyte algae.</title>
        <authorList>
            <person name="Puginier C."/>
            <person name="Libourel C."/>
            <person name="Otte J."/>
            <person name="Skaloud P."/>
            <person name="Haon M."/>
            <person name="Grisel S."/>
            <person name="Petersen M."/>
            <person name="Berrin J.G."/>
            <person name="Delaux P.M."/>
            <person name="Dal Grande F."/>
            <person name="Keller J."/>
        </authorList>
    </citation>
    <scope>NUCLEOTIDE SEQUENCE [LARGE SCALE GENOMIC DNA]</scope>
    <source>
        <strain evidence="4 5">SAG 2043</strain>
    </source>
</reference>
<gene>
    <name evidence="4" type="ORF">WJX72_000706</name>
</gene>
<evidence type="ECO:0008006" key="6">
    <source>
        <dbReference type="Google" id="ProtNLM"/>
    </source>
</evidence>
<dbReference type="InterPro" id="IPR054708">
    <property type="entry name" value="MTPAP-like_central"/>
</dbReference>
<comment type="caution">
    <text evidence="4">The sequence shown here is derived from an EMBL/GenBank/DDBJ whole genome shotgun (WGS) entry which is preliminary data.</text>
</comment>
<feature type="region of interest" description="Disordered" evidence="1">
    <location>
        <begin position="358"/>
        <end position="394"/>
    </location>
</feature>
<dbReference type="SUPFAM" id="SSF81631">
    <property type="entry name" value="PAP/OAS1 substrate-binding domain"/>
    <property type="match status" value="1"/>
</dbReference>
<feature type="domain" description="Poly(A) RNA polymerase mitochondrial-like central palm" evidence="2">
    <location>
        <begin position="23"/>
        <end position="152"/>
    </location>
</feature>
<evidence type="ECO:0000259" key="3">
    <source>
        <dbReference type="Pfam" id="PF26180"/>
    </source>
</evidence>
<dbReference type="PANTHER" id="PTHR45979:SF30">
    <property type="entry name" value="NUCLEOTIDYLTRANSFERASE"/>
    <property type="match status" value="1"/>
</dbReference>
<dbReference type="InterPro" id="IPR058920">
    <property type="entry name" value="PAP-OAS1-bd-rel"/>
</dbReference>
<dbReference type="InterPro" id="IPR058921">
    <property type="entry name" value="PAP/OAS1-rel"/>
</dbReference>
<name>A0AAW1PMW2_9CHLO</name>
<dbReference type="Proteomes" id="UP001489004">
    <property type="component" value="Unassembled WGS sequence"/>
</dbReference>
<dbReference type="Pfam" id="PF26180">
    <property type="entry name" value="PAP-OAS1"/>
    <property type="match status" value="1"/>
</dbReference>
<protein>
    <recommendedName>
        <fullName evidence="6">Polymerase nucleotidyl transferase domain-containing protein</fullName>
    </recommendedName>
</protein>
<dbReference type="Gene3D" id="3.30.460.10">
    <property type="entry name" value="Beta Polymerase, domain 2"/>
    <property type="match status" value="1"/>
</dbReference>
<evidence type="ECO:0000313" key="5">
    <source>
        <dbReference type="Proteomes" id="UP001489004"/>
    </source>
</evidence>
<keyword evidence="5" id="KW-1185">Reference proteome</keyword>
<dbReference type="SUPFAM" id="SSF81301">
    <property type="entry name" value="Nucleotidyltransferase"/>
    <property type="match status" value="1"/>
</dbReference>
<evidence type="ECO:0000256" key="1">
    <source>
        <dbReference type="SAM" id="MobiDB-lite"/>
    </source>
</evidence>
<sequence length="424" mass="47151">MASSASPEPKDAAATTSGTAVIDARVEALLKGIKPAQASEHRRHQVAQFVRSLIIRCFHRDHEVEAFMFGSVPLKTYLPDGDIDLSVFQSKGSSLRDTWANRLAAVLEDEQHNQHAPLRVRDVQVIHAEVKLLKCLVDNIVVDISFETLGGLCTVTFLESIDRRIGRGHLFKRSIILVKAWCYYESRLLGAHHGLISTYALETMVLYIFNMYHEELASPLQVLHKFLVVLSKFDWECYCLSLQGPIPLATFPNPKVEPVDIGDHQPLLHDDYMRHLLDKFSPQYPVGPGGLRTFAVKHLNIMDPLLPSNNLGRSVSRASFARIRKALGHGAVTLAEVLQKDGEEARLGIDHFFRNTWNVQRTQPPPPPEQRPRQQPHPQQHPQQAVGIISGDGHPTTTVRTWVGRICGDGNTAAAVSASVGPIS</sequence>
<accession>A0AAW1PMW2</accession>
<dbReference type="Gene3D" id="1.10.1410.10">
    <property type="match status" value="1"/>
</dbReference>
<evidence type="ECO:0000259" key="2">
    <source>
        <dbReference type="Pfam" id="PF22600"/>
    </source>
</evidence>
<dbReference type="AlphaFoldDB" id="A0AAW1PMW2"/>